<protein>
    <recommendedName>
        <fullName evidence="7">Ubiquitinyl hydrolase 1</fullName>
    </recommendedName>
</protein>
<sequence length="1276" mass="145958">MFFTQSYFRRIRTQSDATIDTVFENFVRSKWTPKTSPICQILEPYGLTIDLVSPIVTKSLNACIWKTFPFLRPGEQHDAQEFIRCFLNELHDALKFVDHLGTRNTTGKLFKGGMRLPPPRSDDDDDDDDNSNGSDNRMARIKRLSFELLEMALNDVQRESNEYAQMLEDPETGANDQANVNVSKQPSQSSSSSSKSSINVKESKQNPQPQPQPSNNIFNQSRSIISDIFNGLLESTIRWRNLFILNLNDDTINDTIMATASATTVVATRSSSRIRSRSSSAASSSKASSSAAAASTSSTSASTVSGRSANPLAEQHDSDNALTLNQGNSRYQRSNYFFLPEIWPFEFGSSLIRYYYDYFITWFEWFGSFMSTPTVDLKECLEMFFNPELLKDDNQYSCDNCKTLSNGLKTIRIHRLPDTLMIHLNRYQTYGHTLRKITTYLDFPYVDLDVSKYLSDTCINETNDPLNQFARYELNVIICHQGNQINSGHYTCYALNDTNFEWYEYDDCRVKCLTHAQMMEETGPNAYILFYQRIGSTVNRKDAAMNVCHDLEQVWLEQVGNHLGPQCDLSMDYTFITKYQDGSFPRDALVNGSPYSNFTRATLNNHSVIVSKYWLNLFVYMAEPGPIDNNDIFCIHGRIRPTEWMYFNTMASPMIEPVGTFLKMLYGGGPMFVPLDNPNDPPICECCVIQLDSLRIRRASEISYFKILQTYNSLLFKLVKLRKSESSIHFEMIEPNLMDDLDEPVNNDGNNSLDCMDSLEDNDLNPELNYSTPIRTDLMEPEANRPASPATLATAAAAAAVGDLHYIPNQIEVVHPSDLGQSNIYDIYPVENVSDYFIISAEWFDRWFMFVNVDFGDRTPSRNRQLAAIYEKLSRTNVPTSYSPYHQTLQRSIPPNIIFGSKGLKSVEHPPFTPMMKTQPSSIILSEQLINQIDLNLHTITPPGPIDNWSLFGMKHKILKELKKRNNNNSSVLANNYNELVNILAKCLLDADGQDDEPIPMEQLNESNDTIRYRFKFETRLHGGIMDQNRMCKFYLISADYWNYFHSIYGGGPVMTYDYQSSEQIFNIRIRVSDVEQFIRDHYKGVKLFSNQNFERNIRAYQQPQVYYESIINQSLADSISDQMIEVEIVYQDDYDSPPPLVIDENAENDEDATTTSTTTTITTTSTATDVAVTNSYVVGNVNIEENVIDSGDIVDHHQDIVVHHEDIVDEHEDIVDEHENIVDEHEDIVDNNDLIDRDHRDNVNIYLNDGDLGFNFDDDDYIDHDDKENVPLIKR</sequence>
<dbReference type="Pfam" id="PF00443">
    <property type="entry name" value="UCH"/>
    <property type="match status" value="1"/>
</dbReference>
<dbReference type="InterPro" id="IPR035927">
    <property type="entry name" value="DUSP-like_sf"/>
</dbReference>
<dbReference type="EMBL" id="JAPWDV010000004">
    <property type="protein sequence ID" value="KAJ6215803.1"/>
    <property type="molecule type" value="Genomic_DNA"/>
</dbReference>
<organism evidence="5 6">
    <name type="scientific">Blomia tropicalis</name>
    <name type="common">Mite</name>
    <dbReference type="NCBI Taxonomy" id="40697"/>
    <lineage>
        <taxon>Eukaryota</taxon>
        <taxon>Metazoa</taxon>
        <taxon>Ecdysozoa</taxon>
        <taxon>Arthropoda</taxon>
        <taxon>Chelicerata</taxon>
        <taxon>Arachnida</taxon>
        <taxon>Acari</taxon>
        <taxon>Acariformes</taxon>
        <taxon>Sarcoptiformes</taxon>
        <taxon>Astigmata</taxon>
        <taxon>Glycyphagoidea</taxon>
        <taxon>Echimyopodidae</taxon>
        <taxon>Blomia</taxon>
    </lineage>
</organism>
<evidence type="ECO:0000256" key="2">
    <source>
        <dbReference type="SAM" id="MobiDB-lite"/>
    </source>
</evidence>
<dbReference type="GO" id="GO:0004843">
    <property type="term" value="F:cysteine-type deubiquitinase activity"/>
    <property type="evidence" value="ECO:0007669"/>
    <property type="project" value="InterPro"/>
</dbReference>
<dbReference type="Gene3D" id="3.90.70.10">
    <property type="entry name" value="Cysteine proteinases"/>
    <property type="match status" value="1"/>
</dbReference>
<dbReference type="InterPro" id="IPR050164">
    <property type="entry name" value="Peptidase_C19"/>
</dbReference>
<feature type="region of interest" description="Disordered" evidence="2">
    <location>
        <begin position="300"/>
        <end position="325"/>
    </location>
</feature>
<dbReference type="OMA" id="INDTIMA"/>
<dbReference type="GO" id="GO:0005829">
    <property type="term" value="C:cytosol"/>
    <property type="evidence" value="ECO:0007669"/>
    <property type="project" value="TreeGrafter"/>
</dbReference>
<dbReference type="GO" id="GO:0016579">
    <property type="term" value="P:protein deubiquitination"/>
    <property type="evidence" value="ECO:0007669"/>
    <property type="project" value="InterPro"/>
</dbReference>
<dbReference type="InterPro" id="IPR006615">
    <property type="entry name" value="Pept_C19_DUSP"/>
</dbReference>
<evidence type="ECO:0000256" key="1">
    <source>
        <dbReference type="ARBA" id="ARBA00009085"/>
    </source>
</evidence>
<evidence type="ECO:0008006" key="7">
    <source>
        <dbReference type="Google" id="ProtNLM"/>
    </source>
</evidence>
<dbReference type="PROSITE" id="PS50235">
    <property type="entry name" value="USP_3"/>
    <property type="match status" value="1"/>
</dbReference>
<accession>A0A9Q0LZ65</accession>
<dbReference type="Proteomes" id="UP001142055">
    <property type="component" value="Chromosome 4"/>
</dbReference>
<evidence type="ECO:0000259" key="3">
    <source>
        <dbReference type="PROSITE" id="PS50235"/>
    </source>
</evidence>
<feature type="region of interest" description="Disordered" evidence="2">
    <location>
        <begin position="107"/>
        <end position="137"/>
    </location>
</feature>
<comment type="caution">
    <text evidence="5">The sequence shown here is derived from an EMBL/GenBank/DDBJ whole genome shotgun (WGS) entry which is preliminary data.</text>
</comment>
<dbReference type="InterPro" id="IPR001394">
    <property type="entry name" value="Peptidase_C19_UCH"/>
</dbReference>
<dbReference type="InterPro" id="IPR028889">
    <property type="entry name" value="USP"/>
</dbReference>
<dbReference type="InterPro" id="IPR038765">
    <property type="entry name" value="Papain-like_cys_pep_sf"/>
</dbReference>
<proteinExistence type="inferred from homology"/>
<name>A0A9Q0LZ65_BLOTA</name>
<feature type="compositionally biased region" description="Low complexity" evidence="2">
    <location>
        <begin position="300"/>
        <end position="309"/>
    </location>
</feature>
<gene>
    <name evidence="5" type="ORF">RDWZM_010303</name>
</gene>
<keyword evidence="6" id="KW-1185">Reference proteome</keyword>
<evidence type="ECO:0000259" key="4">
    <source>
        <dbReference type="PROSITE" id="PS51283"/>
    </source>
</evidence>
<evidence type="ECO:0000313" key="6">
    <source>
        <dbReference type="Proteomes" id="UP001142055"/>
    </source>
</evidence>
<dbReference type="GO" id="GO:0005634">
    <property type="term" value="C:nucleus"/>
    <property type="evidence" value="ECO:0007669"/>
    <property type="project" value="TreeGrafter"/>
</dbReference>
<dbReference type="PROSITE" id="PS51283">
    <property type="entry name" value="DUSP"/>
    <property type="match status" value="1"/>
</dbReference>
<dbReference type="PANTHER" id="PTHR24006">
    <property type="entry name" value="UBIQUITIN CARBOXYL-TERMINAL HYDROLASE"/>
    <property type="match status" value="1"/>
</dbReference>
<dbReference type="AlphaFoldDB" id="A0A9Q0LZ65"/>
<dbReference type="Pfam" id="PF06337">
    <property type="entry name" value="DUSP"/>
    <property type="match status" value="1"/>
</dbReference>
<feature type="compositionally biased region" description="Low complexity" evidence="2">
    <location>
        <begin position="183"/>
        <end position="197"/>
    </location>
</feature>
<evidence type="ECO:0000313" key="5">
    <source>
        <dbReference type="EMBL" id="KAJ6215803.1"/>
    </source>
</evidence>
<feature type="region of interest" description="Disordered" evidence="2">
    <location>
        <begin position="172"/>
        <end position="219"/>
    </location>
</feature>
<feature type="domain" description="USP" evidence="3">
    <location>
        <begin position="1"/>
        <end position="534"/>
    </location>
</feature>
<feature type="domain" description="DUSP" evidence="4">
    <location>
        <begin position="815"/>
        <end position="1061"/>
    </location>
</feature>
<reference evidence="5" key="1">
    <citation type="submission" date="2022-12" db="EMBL/GenBank/DDBJ databases">
        <title>Genome assemblies of Blomia tropicalis.</title>
        <authorList>
            <person name="Cui Y."/>
        </authorList>
    </citation>
    <scope>NUCLEOTIDE SEQUENCE</scope>
    <source>
        <tissue evidence="5">Adult mites</tissue>
    </source>
</reference>
<dbReference type="SUPFAM" id="SSF54001">
    <property type="entry name" value="Cysteine proteinases"/>
    <property type="match status" value="1"/>
</dbReference>
<dbReference type="Gene3D" id="3.30.2230.10">
    <property type="entry name" value="DUSP-like"/>
    <property type="match status" value="1"/>
</dbReference>
<dbReference type="SUPFAM" id="SSF143791">
    <property type="entry name" value="DUSP-like"/>
    <property type="match status" value="2"/>
</dbReference>
<comment type="similarity">
    <text evidence="1">Belongs to the peptidase C19 family.</text>
</comment>
<dbReference type="PANTHER" id="PTHR24006:SF823">
    <property type="entry name" value="UBIQUITIN CARBOXYL-TERMINAL HYDROLASE"/>
    <property type="match status" value="1"/>
</dbReference>